<dbReference type="PRINTS" id="PR00081">
    <property type="entry name" value="GDHRDH"/>
</dbReference>
<sequence length="256" mass="27055">MSPTSHPPVALVTGASDRIGAAIASQLGTSGYSVIVHYRSDPAGADEVKSAICKSGGHAATIGADLTNRTERASLIAEAAAPFGPLTVLINNASVFDPDSALDLDEAVWDKHFAIHAEAPMFLARDFAAQLPDGAEGNIVNMIDERVLNLSPAYFSYTLSKSVLWTATRTLAQSLAPNIRVNAIGPGPVLPHSRQSQTEFDHSVDQLPLKRHASPHDIADGVLLLLKTGSLTGQMLALDGGEHLEFPTRAAPTPRR</sequence>
<dbReference type="RefSeq" id="WP_282220453.1">
    <property type="nucleotide sequence ID" value="NZ_CP118246.1"/>
</dbReference>
<dbReference type="Pfam" id="PF13561">
    <property type="entry name" value="adh_short_C2"/>
    <property type="match status" value="1"/>
</dbReference>
<evidence type="ECO:0000313" key="4">
    <source>
        <dbReference type="Proteomes" id="UP001220530"/>
    </source>
</evidence>
<dbReference type="SUPFAM" id="SSF51735">
    <property type="entry name" value="NAD(P)-binding Rossmann-fold domains"/>
    <property type="match status" value="1"/>
</dbReference>
<gene>
    <name evidence="3" type="ORF">PSQ19_08685</name>
</gene>
<dbReference type="InterPro" id="IPR002347">
    <property type="entry name" value="SDR_fam"/>
</dbReference>
<dbReference type="NCBIfam" id="NF006597">
    <property type="entry name" value="PRK09134.1"/>
    <property type="match status" value="1"/>
</dbReference>
<keyword evidence="4" id="KW-1185">Reference proteome</keyword>
<accession>A0ABY7YRV5</accession>
<name>A0ABY7YRV5_9HYPH</name>
<dbReference type="PANTHER" id="PTHR43639">
    <property type="entry name" value="OXIDOREDUCTASE, SHORT-CHAIN DEHYDROGENASE/REDUCTASE FAMILY (AFU_ORTHOLOGUE AFUA_5G02870)"/>
    <property type="match status" value="1"/>
</dbReference>
<keyword evidence="2" id="KW-0560">Oxidoreductase</keyword>
<dbReference type="Proteomes" id="UP001220530">
    <property type="component" value="Chromosome"/>
</dbReference>
<evidence type="ECO:0000256" key="1">
    <source>
        <dbReference type="ARBA" id="ARBA00006484"/>
    </source>
</evidence>
<organism evidence="3 4">
    <name type="scientific">Devosia algicola</name>
    <dbReference type="NCBI Taxonomy" id="3026418"/>
    <lineage>
        <taxon>Bacteria</taxon>
        <taxon>Pseudomonadati</taxon>
        <taxon>Pseudomonadota</taxon>
        <taxon>Alphaproteobacteria</taxon>
        <taxon>Hyphomicrobiales</taxon>
        <taxon>Devosiaceae</taxon>
        <taxon>Devosia</taxon>
    </lineage>
</organism>
<dbReference type="PANTHER" id="PTHR43639:SF1">
    <property type="entry name" value="SHORT-CHAIN DEHYDROGENASE_REDUCTASE FAMILY PROTEIN"/>
    <property type="match status" value="1"/>
</dbReference>
<protein>
    <submittedName>
        <fullName evidence="3">SDR family oxidoreductase</fullName>
    </submittedName>
</protein>
<evidence type="ECO:0000256" key="2">
    <source>
        <dbReference type="ARBA" id="ARBA00023002"/>
    </source>
</evidence>
<dbReference type="InterPro" id="IPR036291">
    <property type="entry name" value="NAD(P)-bd_dom_sf"/>
</dbReference>
<dbReference type="PRINTS" id="PR00080">
    <property type="entry name" value="SDRFAMILY"/>
</dbReference>
<comment type="similarity">
    <text evidence="1">Belongs to the short-chain dehydrogenases/reductases (SDR) family.</text>
</comment>
<dbReference type="EMBL" id="CP118246">
    <property type="protein sequence ID" value="WDR04068.1"/>
    <property type="molecule type" value="Genomic_DNA"/>
</dbReference>
<proteinExistence type="inferred from homology"/>
<reference evidence="3 4" key="1">
    <citation type="submission" date="2023-02" db="EMBL/GenBank/DDBJ databases">
        <title>Devosia algicola sp. nov., isolated from the phycosphere of marine algae.</title>
        <authorList>
            <person name="Kim J.M."/>
            <person name="Lee J.K."/>
            <person name="Choi B.J."/>
            <person name="Bayburt H."/>
            <person name="Jeon C.O."/>
        </authorList>
    </citation>
    <scope>NUCLEOTIDE SEQUENCE [LARGE SCALE GENOMIC DNA]</scope>
    <source>
        <strain evidence="3 4">G20-9</strain>
    </source>
</reference>
<evidence type="ECO:0000313" key="3">
    <source>
        <dbReference type="EMBL" id="WDR04068.1"/>
    </source>
</evidence>
<dbReference type="Gene3D" id="3.40.50.720">
    <property type="entry name" value="NAD(P)-binding Rossmann-like Domain"/>
    <property type="match status" value="1"/>
</dbReference>